<proteinExistence type="predicted"/>
<accession>A0AAV4T717</accession>
<protein>
    <submittedName>
        <fullName evidence="2">Uncharacterized protein</fullName>
    </submittedName>
</protein>
<sequence length="113" mass="12739">MDGLPWQECRLLCWYSEATDDFPPESSGLTGFGIISLAGFLLLHSLMLVNDALVMTEDGPPRTVPRWQECRLLSGIRERQMIFPRDRQSLQDLASFLLPDFCCCSAVAQTDAR</sequence>
<dbReference type="EMBL" id="BPLQ01008957">
    <property type="protein sequence ID" value="GIY40565.1"/>
    <property type="molecule type" value="Genomic_DNA"/>
</dbReference>
<keyword evidence="1" id="KW-0812">Transmembrane</keyword>
<keyword evidence="1" id="KW-1133">Transmembrane helix</keyword>
<keyword evidence="1" id="KW-0472">Membrane</keyword>
<evidence type="ECO:0000256" key="1">
    <source>
        <dbReference type="SAM" id="Phobius"/>
    </source>
</evidence>
<evidence type="ECO:0000313" key="3">
    <source>
        <dbReference type="Proteomes" id="UP001054837"/>
    </source>
</evidence>
<dbReference type="AlphaFoldDB" id="A0AAV4T717"/>
<reference evidence="2 3" key="1">
    <citation type="submission" date="2021-06" db="EMBL/GenBank/DDBJ databases">
        <title>Caerostris darwini draft genome.</title>
        <authorList>
            <person name="Kono N."/>
            <person name="Arakawa K."/>
        </authorList>
    </citation>
    <scope>NUCLEOTIDE SEQUENCE [LARGE SCALE GENOMIC DNA]</scope>
</reference>
<organism evidence="2 3">
    <name type="scientific">Caerostris darwini</name>
    <dbReference type="NCBI Taxonomy" id="1538125"/>
    <lineage>
        <taxon>Eukaryota</taxon>
        <taxon>Metazoa</taxon>
        <taxon>Ecdysozoa</taxon>
        <taxon>Arthropoda</taxon>
        <taxon>Chelicerata</taxon>
        <taxon>Arachnida</taxon>
        <taxon>Araneae</taxon>
        <taxon>Araneomorphae</taxon>
        <taxon>Entelegynae</taxon>
        <taxon>Araneoidea</taxon>
        <taxon>Araneidae</taxon>
        <taxon>Caerostris</taxon>
    </lineage>
</organism>
<feature type="transmembrane region" description="Helical" evidence="1">
    <location>
        <begin position="29"/>
        <end position="49"/>
    </location>
</feature>
<dbReference type="Proteomes" id="UP001054837">
    <property type="component" value="Unassembled WGS sequence"/>
</dbReference>
<name>A0AAV4T717_9ARAC</name>
<comment type="caution">
    <text evidence="2">The sequence shown here is derived from an EMBL/GenBank/DDBJ whole genome shotgun (WGS) entry which is preliminary data.</text>
</comment>
<gene>
    <name evidence="2" type="ORF">CDAR_49601</name>
</gene>
<keyword evidence="3" id="KW-1185">Reference proteome</keyword>
<evidence type="ECO:0000313" key="2">
    <source>
        <dbReference type="EMBL" id="GIY40565.1"/>
    </source>
</evidence>